<evidence type="ECO:0000313" key="2">
    <source>
        <dbReference type="EnsemblMetazoa" id="AMIN009701-PA"/>
    </source>
</evidence>
<organism evidence="2 3">
    <name type="scientific">Anopheles minimus</name>
    <dbReference type="NCBI Taxonomy" id="112268"/>
    <lineage>
        <taxon>Eukaryota</taxon>
        <taxon>Metazoa</taxon>
        <taxon>Ecdysozoa</taxon>
        <taxon>Arthropoda</taxon>
        <taxon>Hexapoda</taxon>
        <taxon>Insecta</taxon>
        <taxon>Pterygota</taxon>
        <taxon>Neoptera</taxon>
        <taxon>Endopterygota</taxon>
        <taxon>Diptera</taxon>
        <taxon>Nematocera</taxon>
        <taxon>Culicoidea</taxon>
        <taxon>Culicidae</taxon>
        <taxon>Anophelinae</taxon>
        <taxon>Anopheles</taxon>
    </lineage>
</organism>
<feature type="region of interest" description="Disordered" evidence="1">
    <location>
        <begin position="32"/>
        <end position="51"/>
    </location>
</feature>
<protein>
    <submittedName>
        <fullName evidence="2">Uncharacterized protein</fullName>
    </submittedName>
</protein>
<keyword evidence="3" id="KW-1185">Reference proteome</keyword>
<dbReference type="AlphaFoldDB" id="A0A182WH49"/>
<evidence type="ECO:0000313" key="3">
    <source>
        <dbReference type="Proteomes" id="UP000075920"/>
    </source>
</evidence>
<reference evidence="3" key="1">
    <citation type="submission" date="2013-03" db="EMBL/GenBank/DDBJ databases">
        <title>The Genome Sequence of Anopheles minimus MINIMUS1.</title>
        <authorList>
            <consortium name="The Broad Institute Genomics Platform"/>
            <person name="Neafsey D.E."/>
            <person name="Walton C."/>
            <person name="Walker B."/>
            <person name="Young S.K."/>
            <person name="Zeng Q."/>
            <person name="Gargeya S."/>
            <person name="Fitzgerald M."/>
            <person name="Haas B."/>
            <person name="Abouelleil A."/>
            <person name="Allen A.W."/>
            <person name="Alvarado L."/>
            <person name="Arachchi H.M."/>
            <person name="Berlin A.M."/>
            <person name="Chapman S.B."/>
            <person name="Gainer-Dewar J."/>
            <person name="Goldberg J."/>
            <person name="Griggs A."/>
            <person name="Gujja S."/>
            <person name="Hansen M."/>
            <person name="Howarth C."/>
            <person name="Imamovic A."/>
            <person name="Ireland A."/>
            <person name="Larimer J."/>
            <person name="McCowan C."/>
            <person name="Murphy C."/>
            <person name="Pearson M."/>
            <person name="Poon T.W."/>
            <person name="Priest M."/>
            <person name="Roberts A."/>
            <person name="Saif S."/>
            <person name="Shea T."/>
            <person name="Sisk P."/>
            <person name="Sykes S."/>
            <person name="Wortman J."/>
            <person name="Nusbaum C."/>
            <person name="Birren B."/>
        </authorList>
    </citation>
    <scope>NUCLEOTIDE SEQUENCE [LARGE SCALE GENOMIC DNA]</scope>
    <source>
        <strain evidence="3">MINIMUS1</strain>
    </source>
</reference>
<name>A0A182WH49_9DIPT</name>
<evidence type="ECO:0000256" key="1">
    <source>
        <dbReference type="SAM" id="MobiDB-lite"/>
    </source>
</evidence>
<accession>A0A182WH49</accession>
<dbReference type="EnsemblMetazoa" id="AMIN009701-RA">
    <property type="protein sequence ID" value="AMIN009701-PA"/>
    <property type="gene ID" value="AMIN009701"/>
</dbReference>
<proteinExistence type="predicted"/>
<dbReference type="Proteomes" id="UP000075920">
    <property type="component" value="Unassembled WGS sequence"/>
</dbReference>
<dbReference type="VEuPathDB" id="VectorBase:AMIN009701"/>
<reference evidence="2" key="2">
    <citation type="submission" date="2020-05" db="UniProtKB">
        <authorList>
            <consortium name="EnsemblMetazoa"/>
        </authorList>
    </citation>
    <scope>IDENTIFICATION</scope>
    <source>
        <strain evidence="2">MINIMUS1</strain>
    </source>
</reference>
<sequence length="150" mass="16247">MGEKVRIARAACARRVRRVGLSSARRKIFPDGVIGKPSTNRTPPRSRLKSVTCPSTCRTMSSACSALPGLRSTTANGRSVTPSGDGIPITHTCFTPSICCMMPSRSDGDTWKLLYLMMSLMRSITYRLPSASMYPMSPLRKNPSSIATCG</sequence>